<evidence type="ECO:0000313" key="2">
    <source>
        <dbReference type="EMBL" id="VDN54359.1"/>
    </source>
</evidence>
<sequence>MLPNFAHQLVLYVAKHLSSAAVPIERLLSPRRTAGMKGSIALVTYISAVYIHYHRIIVFIAAKHAVTAKISACSLLNRERRREKSRVRFMQQ</sequence>
<feature type="transmembrane region" description="Helical" evidence="1">
    <location>
        <begin position="34"/>
        <end position="51"/>
    </location>
</feature>
<dbReference type="EMBL" id="UYYG01000811">
    <property type="protein sequence ID" value="VDN54359.1"/>
    <property type="molecule type" value="Genomic_DNA"/>
</dbReference>
<dbReference type="Proteomes" id="UP000274756">
    <property type="component" value="Unassembled WGS sequence"/>
</dbReference>
<accession>A0A3P7SV29</accession>
<proteinExistence type="predicted"/>
<protein>
    <submittedName>
        <fullName evidence="2">Uncharacterized protein</fullName>
    </submittedName>
</protein>
<keyword evidence="1" id="KW-0812">Transmembrane</keyword>
<organism evidence="2 3">
    <name type="scientific">Dracunculus medinensis</name>
    <name type="common">Guinea worm</name>
    <dbReference type="NCBI Taxonomy" id="318479"/>
    <lineage>
        <taxon>Eukaryota</taxon>
        <taxon>Metazoa</taxon>
        <taxon>Ecdysozoa</taxon>
        <taxon>Nematoda</taxon>
        <taxon>Chromadorea</taxon>
        <taxon>Rhabditida</taxon>
        <taxon>Spirurina</taxon>
        <taxon>Dracunculoidea</taxon>
        <taxon>Dracunculidae</taxon>
        <taxon>Dracunculus</taxon>
    </lineage>
</organism>
<evidence type="ECO:0000256" key="1">
    <source>
        <dbReference type="SAM" id="Phobius"/>
    </source>
</evidence>
<keyword evidence="3" id="KW-1185">Reference proteome</keyword>
<gene>
    <name evidence="2" type="ORF">DME_LOCUS4332</name>
</gene>
<keyword evidence="1" id="KW-1133">Transmembrane helix</keyword>
<evidence type="ECO:0000313" key="3">
    <source>
        <dbReference type="Proteomes" id="UP000274756"/>
    </source>
</evidence>
<name>A0A3P7SV29_DRAME</name>
<dbReference type="AlphaFoldDB" id="A0A3P7SV29"/>
<keyword evidence="1" id="KW-0472">Membrane</keyword>
<reference evidence="2 3" key="1">
    <citation type="submission" date="2018-11" db="EMBL/GenBank/DDBJ databases">
        <authorList>
            <consortium name="Pathogen Informatics"/>
        </authorList>
    </citation>
    <scope>NUCLEOTIDE SEQUENCE [LARGE SCALE GENOMIC DNA]</scope>
</reference>